<accession>F2NT54</accession>
<proteinExistence type="predicted"/>
<dbReference type="RefSeq" id="WP_013701926.1">
    <property type="nucleotide sequence ID" value="NC_015385.1"/>
</dbReference>
<dbReference type="Proteomes" id="UP000006852">
    <property type="component" value="Chromosome"/>
</dbReference>
<reference evidence="2 3" key="1">
    <citation type="journal article" date="2011" name="Stand. Genomic Sci.">
        <title>Complete genome sequence of Treponema succinifaciens type strain (6091).</title>
        <authorList>
            <person name="Han C."/>
            <person name="Gronow S."/>
            <person name="Teshima H."/>
            <person name="Lapidus A."/>
            <person name="Nolan M."/>
            <person name="Lucas S."/>
            <person name="Hammon N."/>
            <person name="Deshpande S."/>
            <person name="Cheng J.F."/>
            <person name="Zeytun A."/>
            <person name="Tapia R."/>
            <person name="Goodwin L."/>
            <person name="Pitluck S."/>
            <person name="Liolios K."/>
            <person name="Pagani I."/>
            <person name="Ivanova N."/>
            <person name="Mavromatis K."/>
            <person name="Mikhailova N."/>
            <person name="Huntemann M."/>
            <person name="Pati A."/>
            <person name="Chen A."/>
            <person name="Palaniappan K."/>
            <person name="Land M."/>
            <person name="Hauser L."/>
            <person name="Brambilla E.M."/>
            <person name="Rohde M."/>
            <person name="Goker M."/>
            <person name="Woyke T."/>
            <person name="Bristow J."/>
            <person name="Eisen J.A."/>
            <person name="Markowitz V."/>
            <person name="Hugenholtz P."/>
            <person name="Kyrpides N.C."/>
            <person name="Klenk H.P."/>
            <person name="Detter J.C."/>
        </authorList>
    </citation>
    <scope>NUCLEOTIDE SEQUENCE [LARGE SCALE GENOMIC DNA]</scope>
    <source>
        <strain evidence="3">ATCC 33096 / DSM 2489 / 6091</strain>
    </source>
</reference>
<dbReference type="KEGG" id="tsu:Tresu_1754"/>
<evidence type="ECO:0000313" key="2">
    <source>
        <dbReference type="EMBL" id="AEB14645.1"/>
    </source>
</evidence>
<gene>
    <name evidence="2" type="ordered locus">Tresu_1754</name>
</gene>
<feature type="region of interest" description="Disordered" evidence="1">
    <location>
        <begin position="1"/>
        <end position="21"/>
    </location>
</feature>
<dbReference type="GeneID" id="302998899"/>
<reference evidence="3" key="2">
    <citation type="submission" date="2011-04" db="EMBL/GenBank/DDBJ databases">
        <title>The complete genome of chromosome of Treponema succinifaciens DSM 2489.</title>
        <authorList>
            <person name="Lucas S."/>
            <person name="Copeland A."/>
            <person name="Lapidus A."/>
            <person name="Bruce D."/>
            <person name="Goodwin L."/>
            <person name="Pitluck S."/>
            <person name="Peters L."/>
            <person name="Kyrpides N."/>
            <person name="Mavromatis K."/>
            <person name="Ivanova N."/>
            <person name="Ovchinnikova G."/>
            <person name="Teshima H."/>
            <person name="Detter J.C."/>
            <person name="Tapia R."/>
            <person name="Han C."/>
            <person name="Land M."/>
            <person name="Hauser L."/>
            <person name="Markowitz V."/>
            <person name="Cheng J.-F."/>
            <person name="Hugenholtz P."/>
            <person name="Woyke T."/>
            <person name="Wu D."/>
            <person name="Gronow S."/>
            <person name="Wellnitz S."/>
            <person name="Brambilla E."/>
            <person name="Klenk H.-P."/>
            <person name="Eisen J.A."/>
        </authorList>
    </citation>
    <scope>NUCLEOTIDE SEQUENCE [LARGE SCALE GENOMIC DNA]</scope>
    <source>
        <strain evidence="3">ATCC 33096 / DSM 2489 / 6091</strain>
    </source>
</reference>
<dbReference type="AlphaFoldDB" id="F2NT54"/>
<dbReference type="EMBL" id="CP002631">
    <property type="protein sequence ID" value="AEB14645.1"/>
    <property type="molecule type" value="Genomic_DNA"/>
</dbReference>
<evidence type="ECO:0000313" key="3">
    <source>
        <dbReference type="Proteomes" id="UP000006852"/>
    </source>
</evidence>
<feature type="compositionally biased region" description="Basic residues" evidence="1">
    <location>
        <begin position="8"/>
        <end position="18"/>
    </location>
</feature>
<evidence type="ECO:0000256" key="1">
    <source>
        <dbReference type="SAM" id="MobiDB-lite"/>
    </source>
</evidence>
<protein>
    <submittedName>
        <fullName evidence="2">Uncharacterized protein</fullName>
    </submittedName>
</protein>
<keyword evidence="3" id="KW-1185">Reference proteome</keyword>
<dbReference type="HOGENOM" id="CLU_2605026_0_0_12"/>
<sequence length="79" mass="8754">MNTSNWGGKRKGSGRKPTGKNIVNMTLTFQNARQAEIMRSLAKNAGLTVSQLVIKRFGLEHVENTEPLPESITGNRRLC</sequence>
<organism evidence="2 3">
    <name type="scientific">Treponema succinifaciens (strain ATCC 33096 / DSM 2489 / 6091)</name>
    <dbReference type="NCBI Taxonomy" id="869209"/>
    <lineage>
        <taxon>Bacteria</taxon>
        <taxon>Pseudomonadati</taxon>
        <taxon>Spirochaetota</taxon>
        <taxon>Spirochaetia</taxon>
        <taxon>Spirochaetales</taxon>
        <taxon>Treponemataceae</taxon>
        <taxon>Treponema</taxon>
    </lineage>
</organism>
<dbReference type="STRING" id="869209.Tresu_1754"/>
<name>F2NT54_TRES6</name>